<comment type="caution">
    <text evidence="1">The sequence shown here is derived from an EMBL/GenBank/DDBJ whole genome shotgun (WGS) entry which is preliminary data.</text>
</comment>
<protein>
    <submittedName>
        <fullName evidence="1">Uncharacterized protein</fullName>
    </submittedName>
</protein>
<organism evidence="1 2">
    <name type="scientific">Dermacentor silvarum</name>
    <name type="common">Tick</name>
    <dbReference type="NCBI Taxonomy" id="543639"/>
    <lineage>
        <taxon>Eukaryota</taxon>
        <taxon>Metazoa</taxon>
        <taxon>Ecdysozoa</taxon>
        <taxon>Arthropoda</taxon>
        <taxon>Chelicerata</taxon>
        <taxon>Arachnida</taxon>
        <taxon>Acari</taxon>
        <taxon>Parasitiformes</taxon>
        <taxon>Ixodida</taxon>
        <taxon>Ixodoidea</taxon>
        <taxon>Ixodidae</taxon>
        <taxon>Rhipicephalinae</taxon>
        <taxon>Dermacentor</taxon>
    </lineage>
</organism>
<proteinExistence type="predicted"/>
<accession>A0ACB8DIJ6</accession>
<evidence type="ECO:0000313" key="1">
    <source>
        <dbReference type="EMBL" id="KAH7970550.1"/>
    </source>
</evidence>
<reference evidence="1" key="1">
    <citation type="submission" date="2020-05" db="EMBL/GenBank/DDBJ databases">
        <title>Large-scale comparative analyses of tick genomes elucidate their genetic diversity and vector capacities.</title>
        <authorList>
            <person name="Jia N."/>
            <person name="Wang J."/>
            <person name="Shi W."/>
            <person name="Du L."/>
            <person name="Sun Y."/>
            <person name="Zhan W."/>
            <person name="Jiang J."/>
            <person name="Wang Q."/>
            <person name="Zhang B."/>
            <person name="Ji P."/>
            <person name="Sakyi L.B."/>
            <person name="Cui X."/>
            <person name="Yuan T."/>
            <person name="Jiang B."/>
            <person name="Yang W."/>
            <person name="Lam T.T.-Y."/>
            <person name="Chang Q."/>
            <person name="Ding S."/>
            <person name="Wang X."/>
            <person name="Zhu J."/>
            <person name="Ruan X."/>
            <person name="Zhao L."/>
            <person name="Wei J."/>
            <person name="Que T."/>
            <person name="Du C."/>
            <person name="Cheng J."/>
            <person name="Dai P."/>
            <person name="Han X."/>
            <person name="Huang E."/>
            <person name="Gao Y."/>
            <person name="Liu J."/>
            <person name="Shao H."/>
            <person name="Ye R."/>
            <person name="Li L."/>
            <person name="Wei W."/>
            <person name="Wang X."/>
            <person name="Wang C."/>
            <person name="Yang T."/>
            <person name="Huo Q."/>
            <person name="Li W."/>
            <person name="Guo W."/>
            <person name="Chen H."/>
            <person name="Zhou L."/>
            <person name="Ni X."/>
            <person name="Tian J."/>
            <person name="Zhou Y."/>
            <person name="Sheng Y."/>
            <person name="Liu T."/>
            <person name="Pan Y."/>
            <person name="Xia L."/>
            <person name="Li J."/>
            <person name="Zhao F."/>
            <person name="Cao W."/>
        </authorList>
    </citation>
    <scope>NUCLEOTIDE SEQUENCE</scope>
    <source>
        <strain evidence="1">Dsil-2018</strain>
    </source>
</reference>
<dbReference type="EMBL" id="CM023480">
    <property type="protein sequence ID" value="KAH7970550.1"/>
    <property type="molecule type" value="Genomic_DNA"/>
</dbReference>
<sequence>MCFGSGKPKKPTKLQTNVVSVENGDKNCSEVLDIFTVTSEGTVVKPVYKTVKWGPVDLDMQMDTGSPVCIVSEETYRLHAKQWPALKPTNRELRCYLRKLPVSGVLLMTAQPQNYRATAELRRHNPANPELAFRISTYV</sequence>
<dbReference type="Proteomes" id="UP000821865">
    <property type="component" value="Chromosome 11"/>
</dbReference>
<name>A0ACB8DIJ6_DERSI</name>
<keyword evidence="2" id="KW-1185">Reference proteome</keyword>
<gene>
    <name evidence="1" type="ORF">HPB49_010388</name>
</gene>
<evidence type="ECO:0000313" key="2">
    <source>
        <dbReference type="Proteomes" id="UP000821865"/>
    </source>
</evidence>